<feature type="compositionally biased region" description="Low complexity" evidence="1">
    <location>
        <begin position="30"/>
        <end position="52"/>
    </location>
</feature>
<name>A0AAW2U5Y2_SESRA</name>
<accession>A0AAW2U5Y2</accession>
<organism evidence="2">
    <name type="scientific">Sesamum radiatum</name>
    <name type="common">Black benniseed</name>
    <dbReference type="NCBI Taxonomy" id="300843"/>
    <lineage>
        <taxon>Eukaryota</taxon>
        <taxon>Viridiplantae</taxon>
        <taxon>Streptophyta</taxon>
        <taxon>Embryophyta</taxon>
        <taxon>Tracheophyta</taxon>
        <taxon>Spermatophyta</taxon>
        <taxon>Magnoliopsida</taxon>
        <taxon>eudicotyledons</taxon>
        <taxon>Gunneridae</taxon>
        <taxon>Pentapetalae</taxon>
        <taxon>asterids</taxon>
        <taxon>lamiids</taxon>
        <taxon>Lamiales</taxon>
        <taxon>Pedaliaceae</taxon>
        <taxon>Sesamum</taxon>
    </lineage>
</organism>
<reference evidence="2" key="2">
    <citation type="journal article" date="2024" name="Plant">
        <title>Genomic evolution and insights into agronomic trait innovations of Sesamum species.</title>
        <authorList>
            <person name="Miao H."/>
            <person name="Wang L."/>
            <person name="Qu L."/>
            <person name="Liu H."/>
            <person name="Sun Y."/>
            <person name="Le M."/>
            <person name="Wang Q."/>
            <person name="Wei S."/>
            <person name="Zheng Y."/>
            <person name="Lin W."/>
            <person name="Duan Y."/>
            <person name="Cao H."/>
            <person name="Xiong S."/>
            <person name="Wang X."/>
            <person name="Wei L."/>
            <person name="Li C."/>
            <person name="Ma Q."/>
            <person name="Ju M."/>
            <person name="Zhao R."/>
            <person name="Li G."/>
            <person name="Mu C."/>
            <person name="Tian Q."/>
            <person name="Mei H."/>
            <person name="Zhang T."/>
            <person name="Gao T."/>
            <person name="Zhang H."/>
        </authorList>
    </citation>
    <scope>NUCLEOTIDE SEQUENCE</scope>
    <source>
        <strain evidence="2">G02</strain>
    </source>
</reference>
<feature type="compositionally biased region" description="Polar residues" evidence="1">
    <location>
        <begin position="8"/>
        <end position="20"/>
    </location>
</feature>
<protein>
    <submittedName>
        <fullName evidence="2">Uncharacterized protein</fullName>
    </submittedName>
</protein>
<gene>
    <name evidence="2" type="ORF">Sradi_1434200</name>
</gene>
<feature type="region of interest" description="Disordered" evidence="1">
    <location>
        <begin position="1"/>
        <end position="74"/>
    </location>
</feature>
<comment type="caution">
    <text evidence="2">The sequence shown here is derived from an EMBL/GenBank/DDBJ whole genome shotgun (WGS) entry which is preliminary data.</text>
</comment>
<dbReference type="AlphaFoldDB" id="A0AAW2U5Y2"/>
<proteinExistence type="predicted"/>
<evidence type="ECO:0000256" key="1">
    <source>
        <dbReference type="SAM" id="MobiDB-lite"/>
    </source>
</evidence>
<dbReference type="EMBL" id="JACGWJ010000006">
    <property type="protein sequence ID" value="KAL0412325.1"/>
    <property type="molecule type" value="Genomic_DNA"/>
</dbReference>
<evidence type="ECO:0000313" key="2">
    <source>
        <dbReference type="EMBL" id="KAL0412325.1"/>
    </source>
</evidence>
<sequence length="134" mass="13922">MAPLTPPATRSSRGTPSSSDQRGKRATPALPGSSSKRLKPSPSALPSSSVRHVPPPPPPRDLGAGPSKSPPSCAGEVYTHLMLSLEKEGAPGCAADILKGTLSTGDKRLLSSLSSEDLDQMLTLVLAKVRLFTR</sequence>
<reference evidence="2" key="1">
    <citation type="submission" date="2020-06" db="EMBL/GenBank/DDBJ databases">
        <authorList>
            <person name="Li T."/>
            <person name="Hu X."/>
            <person name="Zhang T."/>
            <person name="Song X."/>
            <person name="Zhang H."/>
            <person name="Dai N."/>
            <person name="Sheng W."/>
            <person name="Hou X."/>
            <person name="Wei L."/>
        </authorList>
    </citation>
    <scope>NUCLEOTIDE SEQUENCE</scope>
    <source>
        <strain evidence="2">G02</strain>
        <tissue evidence="2">Leaf</tissue>
    </source>
</reference>